<evidence type="ECO:0000313" key="1">
    <source>
        <dbReference type="EMBL" id="KAF2226559.1"/>
    </source>
</evidence>
<dbReference type="EMBL" id="ML992502">
    <property type="protein sequence ID" value="KAF2226559.1"/>
    <property type="molecule type" value="Genomic_DNA"/>
</dbReference>
<name>A0A6A6GLV4_9PEZI</name>
<evidence type="ECO:0000313" key="2">
    <source>
        <dbReference type="Proteomes" id="UP000799538"/>
    </source>
</evidence>
<accession>A0A6A6GLV4</accession>
<sequence>MPDLEDVSYSREETIEAVRGFYRFLADMYLDPSAIAEPPPEGWPEITTCPEGFDKTEEVMALLKHLPYLKGEPQAGPYTLMADWQWLLSTIDDAARLRDISWGPELYEKEVPPHCIGLTEAYANMHTFLLDTELGIIYWTYMYSAPLDNATKERISHDPEAYAPDEEVEWRSEFPAFAVTDLFEALKDHFRQLNYVPITSEKIYDIWTKFPSSRDGMVEMVQSIYREHGWPDLTTYRKADCMAAISRAMQERYPMDAE</sequence>
<dbReference type="AlphaFoldDB" id="A0A6A6GLV4"/>
<keyword evidence="2" id="KW-1185">Reference proteome</keyword>
<dbReference type="Proteomes" id="UP000799538">
    <property type="component" value="Unassembled WGS sequence"/>
</dbReference>
<reference evidence="2" key="1">
    <citation type="journal article" date="2020" name="Stud. Mycol.">
        <title>101 Dothideomycetes genomes: A test case for predicting lifestyles and emergence of pathogens.</title>
        <authorList>
            <person name="Haridas S."/>
            <person name="Albert R."/>
            <person name="Binder M."/>
            <person name="Bloem J."/>
            <person name="LaButti K."/>
            <person name="Salamov A."/>
            <person name="Andreopoulos B."/>
            <person name="Baker S."/>
            <person name="Barry K."/>
            <person name="Bills G."/>
            <person name="Bluhm B."/>
            <person name="Cannon C."/>
            <person name="Castanera R."/>
            <person name="Culley D."/>
            <person name="Daum C."/>
            <person name="Ezra D."/>
            <person name="Gonzalez J."/>
            <person name="Henrissat B."/>
            <person name="Kuo A."/>
            <person name="Liang C."/>
            <person name="Lipzen A."/>
            <person name="Lutzoni F."/>
            <person name="Magnuson J."/>
            <person name="Mondo S."/>
            <person name="Nolan M."/>
            <person name="Ohm R."/>
            <person name="Pangilinan J."/>
            <person name="Park H.-J."/>
            <person name="Ramirez L."/>
            <person name="Alfaro M."/>
            <person name="Sun H."/>
            <person name="Tritt A."/>
            <person name="Yoshinaga Y."/>
            <person name="Zwiers L.-H."/>
            <person name="Turgeon B."/>
            <person name="Goodwin S."/>
            <person name="Spatafora J."/>
            <person name="Crous P."/>
            <person name="Grigoriev I."/>
        </authorList>
    </citation>
    <scope>NUCLEOTIDE SEQUENCE [LARGE SCALE GENOMIC DNA]</scope>
    <source>
        <strain evidence="2">CECT 20119</strain>
    </source>
</reference>
<dbReference type="OrthoDB" id="5343383at2759"/>
<gene>
    <name evidence="1" type="ORF">BDZ85DRAFT_51507</name>
</gene>
<protein>
    <submittedName>
        <fullName evidence="1">Uncharacterized protein</fullName>
    </submittedName>
</protein>
<proteinExistence type="predicted"/>
<organism evidence="1 2">
    <name type="scientific">Elsinoe ampelina</name>
    <dbReference type="NCBI Taxonomy" id="302913"/>
    <lineage>
        <taxon>Eukaryota</taxon>
        <taxon>Fungi</taxon>
        <taxon>Dikarya</taxon>
        <taxon>Ascomycota</taxon>
        <taxon>Pezizomycotina</taxon>
        <taxon>Dothideomycetes</taxon>
        <taxon>Dothideomycetidae</taxon>
        <taxon>Myriangiales</taxon>
        <taxon>Elsinoaceae</taxon>
        <taxon>Elsinoe</taxon>
    </lineage>
</organism>